<dbReference type="SUPFAM" id="SSF111331">
    <property type="entry name" value="NAD kinase/diacylglycerol kinase-like"/>
    <property type="match status" value="1"/>
</dbReference>
<dbReference type="PANTHER" id="PTHR40697:SF2">
    <property type="entry name" value="ATP-NAD KINASE-RELATED"/>
    <property type="match status" value="1"/>
</dbReference>
<gene>
    <name evidence="1" type="ORF">J3R73_000323</name>
</gene>
<dbReference type="InterPro" id="IPR011386">
    <property type="entry name" value="Put_ATP-NAD_kin"/>
</dbReference>
<keyword evidence="1" id="KW-0418">Kinase</keyword>
<dbReference type="Gene3D" id="3.40.50.10330">
    <property type="entry name" value="Probable inorganic polyphosphate/atp-NAD kinase, domain 1"/>
    <property type="match status" value="1"/>
</dbReference>
<dbReference type="Pfam" id="PF01513">
    <property type="entry name" value="NAD_kinase"/>
    <property type="match status" value="1"/>
</dbReference>
<dbReference type="PANTHER" id="PTHR40697">
    <property type="entry name" value="ACETOIN CATABOLISM PROTEIN X"/>
    <property type="match status" value="1"/>
</dbReference>
<keyword evidence="1" id="KW-0808">Transferase</keyword>
<sequence>MMREGEERALRIGFLINPLAGLGGRVGLKGSDGAGIVAAALARGARPLAEVRAGLALRGLAAAGATILTAAGAMGEQACRLAGIAARSVHRPAGDVTTAEDTVEAARAFLREGVDLVLFAGGDGTARDVHAAVGRQAAMLGIPAGVKMYSGVFALSPVHAGLLAAAFRPGAPLAEREILDIDEESLRRGRPATRLHGYGLVPRDRAVQAAKASAGTDEEGDLAALCRAAARQLEPGLLHIVGPGSTMQRLLAEAGQEGTLLGVDLMADGELVGRDVGEARILTAMAGRPARIHVGVIGGTGCLFGRGNQQISADVLRLVPRERISILAPPAKLALLGPDGFFVDTGDAQVDAMLAGYVKVDTAPGRRMVMKVAGASGLRRPSASAGAEKPA</sequence>
<dbReference type="Proteomes" id="UP001237448">
    <property type="component" value="Unassembled WGS sequence"/>
</dbReference>
<dbReference type="InterPro" id="IPR016064">
    <property type="entry name" value="NAD/diacylglycerol_kinase_sf"/>
</dbReference>
<accession>A0ABU0F7K1</accession>
<dbReference type="InterPro" id="IPR002504">
    <property type="entry name" value="NADK"/>
</dbReference>
<protein>
    <submittedName>
        <fullName evidence="1">Polyphosphate/ATP-dependent NAD kinase</fullName>
    </submittedName>
</protein>
<dbReference type="RefSeq" id="WP_307421752.1">
    <property type="nucleotide sequence ID" value="NZ_JAUSVK010000001.1"/>
</dbReference>
<dbReference type="Pfam" id="PF20143">
    <property type="entry name" value="NAD_kinase_C"/>
    <property type="match status" value="1"/>
</dbReference>
<reference evidence="1 2" key="1">
    <citation type="submission" date="2023-07" db="EMBL/GenBank/DDBJ databases">
        <title>Genomic Encyclopedia of Type Strains, Phase IV (KMG-IV): sequencing the most valuable type-strain genomes for metagenomic binning, comparative biology and taxonomic classification.</title>
        <authorList>
            <person name="Goeker M."/>
        </authorList>
    </citation>
    <scope>NUCLEOTIDE SEQUENCE [LARGE SCALE GENOMIC DNA]</scope>
    <source>
        <strain evidence="1 2">DSM 5896</strain>
    </source>
</reference>
<keyword evidence="2" id="KW-1185">Reference proteome</keyword>
<dbReference type="EMBL" id="JAUSVK010000001">
    <property type="protein sequence ID" value="MDQ0390531.1"/>
    <property type="molecule type" value="Genomic_DNA"/>
</dbReference>
<dbReference type="PIRSF" id="PIRSF016907">
    <property type="entry name" value="Kin_ATP-NAD"/>
    <property type="match status" value="1"/>
</dbReference>
<dbReference type="GO" id="GO:0016301">
    <property type="term" value="F:kinase activity"/>
    <property type="evidence" value="ECO:0007669"/>
    <property type="project" value="UniProtKB-KW"/>
</dbReference>
<evidence type="ECO:0000313" key="2">
    <source>
        <dbReference type="Proteomes" id="UP001237448"/>
    </source>
</evidence>
<organism evidence="1 2">
    <name type="scientific">Labrys monachus</name>
    <dbReference type="NCBI Taxonomy" id="217067"/>
    <lineage>
        <taxon>Bacteria</taxon>
        <taxon>Pseudomonadati</taxon>
        <taxon>Pseudomonadota</taxon>
        <taxon>Alphaproteobacteria</taxon>
        <taxon>Hyphomicrobiales</taxon>
        <taxon>Xanthobacteraceae</taxon>
        <taxon>Labrys</taxon>
    </lineage>
</organism>
<evidence type="ECO:0000313" key="1">
    <source>
        <dbReference type="EMBL" id="MDQ0390531.1"/>
    </source>
</evidence>
<dbReference type="InterPro" id="IPR039065">
    <property type="entry name" value="AcoX-like"/>
</dbReference>
<dbReference type="InterPro" id="IPR017438">
    <property type="entry name" value="ATP-NAD_kinase_N"/>
</dbReference>
<proteinExistence type="predicted"/>
<name>A0ABU0F7K1_9HYPH</name>
<comment type="caution">
    <text evidence="1">The sequence shown here is derived from an EMBL/GenBank/DDBJ whole genome shotgun (WGS) entry which is preliminary data.</text>
</comment>